<proteinExistence type="predicted"/>
<evidence type="ECO:0000313" key="7">
    <source>
        <dbReference type="EMBL" id="MDR7133230.1"/>
    </source>
</evidence>
<dbReference type="SUPFAM" id="SSF51445">
    <property type="entry name" value="(Trans)glycosidases"/>
    <property type="match status" value="1"/>
</dbReference>
<keyword evidence="7" id="KW-0808">Transferase</keyword>
<comment type="cofactor">
    <cofactor evidence="1">
        <name>Ca(2+)</name>
        <dbReference type="ChEBI" id="CHEBI:29108"/>
    </cofactor>
</comment>
<dbReference type="SUPFAM" id="SSF51011">
    <property type="entry name" value="Glycosyl hydrolase domain"/>
    <property type="match status" value="1"/>
</dbReference>
<evidence type="ECO:0000259" key="6">
    <source>
        <dbReference type="SMART" id="SM00642"/>
    </source>
</evidence>
<dbReference type="InterPro" id="IPR006047">
    <property type="entry name" value="GH13_cat_dom"/>
</dbReference>
<feature type="chain" id="PRO_5045805314" evidence="5">
    <location>
        <begin position="27"/>
        <end position="575"/>
    </location>
</feature>
<feature type="compositionally biased region" description="Basic and acidic residues" evidence="4">
    <location>
        <begin position="65"/>
        <end position="84"/>
    </location>
</feature>
<feature type="signal peptide" evidence="5">
    <location>
        <begin position="1"/>
        <end position="26"/>
    </location>
</feature>
<evidence type="ECO:0000256" key="2">
    <source>
        <dbReference type="ARBA" id="ARBA00022723"/>
    </source>
</evidence>
<dbReference type="SMART" id="SM00642">
    <property type="entry name" value="Aamy"/>
    <property type="match status" value="1"/>
</dbReference>
<keyword evidence="8" id="KW-1185">Reference proteome</keyword>
<organism evidence="7 8">
    <name type="scientific">Lysobacter niastensis</name>
    <dbReference type="NCBI Taxonomy" id="380629"/>
    <lineage>
        <taxon>Bacteria</taxon>
        <taxon>Pseudomonadati</taxon>
        <taxon>Pseudomonadota</taxon>
        <taxon>Gammaproteobacteria</taxon>
        <taxon>Lysobacterales</taxon>
        <taxon>Lysobacteraceae</taxon>
        <taxon>Lysobacter</taxon>
    </lineage>
</organism>
<evidence type="ECO:0000256" key="1">
    <source>
        <dbReference type="ARBA" id="ARBA00001913"/>
    </source>
</evidence>
<sequence length="575" mass="64094">MSRRPVARAIRMLLPALTVTALTACAHGVATTSKPLDVYGTTEPFASEAVYFVVTDRFVNGDTSNDQREQGGPDPARRTFDRRIPGPNGESDNIGYLGGDFKGVLDNAGYIRDMGFTSVWITPIVDQPDEAFTGGKPASWGSFWTDQGKTGYHGYWGVNFYQLDEHLPSPGLDFAGFTRAMQRQGLKVVLDIVGNHGSPSFTMPVDQPKFGEIYDKNGKLIADHQNLPPQQLDPKHNPLHAFFHTRPEIAELSNFDDSNPAVLEYLAGAYEQWLDQGAYAMRIDTIGWMPHAFWKQFAQRMRARRPGLFMFGENFEYDPDKIAPHTWAENGGISVLDFPLKQRMGDVFGRGKDGKAQAGFEHLEGRLYLRDGPYANPYELMTFYDNHDMPRLDASDAGFIDAHNWLFTARGIPVVYYGSEVGFMRGRAEHAGNRNYFGQERVDAAAGNPIHDQLRRIARVRAASPALQRGVQLDVLMQGDRAAFYRVYQHDGVAQTALVLLNKGDAPASFEVKQWLQPGRWRAALAGGEVVIGEGQPLEASVPAHGVEVYLLDVPVMLVDLQQELRTAMETKRPR</sequence>
<dbReference type="PANTHER" id="PTHR10357">
    <property type="entry name" value="ALPHA-AMYLASE FAMILY MEMBER"/>
    <property type="match status" value="1"/>
</dbReference>
<gene>
    <name evidence="7" type="ORF">J2X06_000414</name>
</gene>
<dbReference type="RefSeq" id="WP_310057636.1">
    <property type="nucleotide sequence ID" value="NZ_JAVDVY010000001.1"/>
</dbReference>
<protein>
    <submittedName>
        <fullName evidence="7">Cyclomaltodextrin glucanotransferase</fullName>
        <ecNumber evidence="7">2.4.1.19</ecNumber>
    </submittedName>
</protein>
<keyword evidence="2" id="KW-0479">Metal-binding</keyword>
<dbReference type="CDD" id="cd11339">
    <property type="entry name" value="AmyAc_bac_CMD_like_2"/>
    <property type="match status" value="1"/>
</dbReference>
<comment type="caution">
    <text evidence="7">The sequence shown here is derived from an EMBL/GenBank/DDBJ whole genome shotgun (WGS) entry which is preliminary data.</text>
</comment>
<accession>A0ABU1W790</accession>
<dbReference type="GO" id="GO:0043895">
    <property type="term" value="F:cyclomaltodextrin glucanotransferase activity"/>
    <property type="evidence" value="ECO:0007669"/>
    <property type="project" value="UniProtKB-EC"/>
</dbReference>
<evidence type="ECO:0000256" key="5">
    <source>
        <dbReference type="SAM" id="SignalP"/>
    </source>
</evidence>
<dbReference type="EMBL" id="JAVDVY010000001">
    <property type="protein sequence ID" value="MDR7133230.1"/>
    <property type="molecule type" value="Genomic_DNA"/>
</dbReference>
<feature type="domain" description="Glycosyl hydrolase family 13 catalytic" evidence="6">
    <location>
        <begin position="52"/>
        <end position="461"/>
    </location>
</feature>
<evidence type="ECO:0000313" key="8">
    <source>
        <dbReference type="Proteomes" id="UP001251524"/>
    </source>
</evidence>
<keyword evidence="3 5" id="KW-0732">Signal</keyword>
<dbReference type="EC" id="2.4.1.19" evidence="7"/>
<dbReference type="Pfam" id="PF00128">
    <property type="entry name" value="Alpha-amylase"/>
    <property type="match status" value="1"/>
</dbReference>
<feature type="region of interest" description="Disordered" evidence="4">
    <location>
        <begin position="61"/>
        <end position="91"/>
    </location>
</feature>
<reference evidence="7 8" key="1">
    <citation type="submission" date="2023-07" db="EMBL/GenBank/DDBJ databases">
        <title>Sorghum-associated microbial communities from plants grown in Nebraska, USA.</title>
        <authorList>
            <person name="Schachtman D."/>
        </authorList>
    </citation>
    <scope>NUCLEOTIDE SEQUENCE [LARGE SCALE GENOMIC DNA]</scope>
    <source>
        <strain evidence="7 8">BE198</strain>
    </source>
</reference>
<evidence type="ECO:0000256" key="4">
    <source>
        <dbReference type="SAM" id="MobiDB-lite"/>
    </source>
</evidence>
<evidence type="ECO:0000256" key="3">
    <source>
        <dbReference type="ARBA" id="ARBA00022729"/>
    </source>
</evidence>
<dbReference type="InterPro" id="IPR017853">
    <property type="entry name" value="GH"/>
</dbReference>
<dbReference type="PROSITE" id="PS51257">
    <property type="entry name" value="PROKAR_LIPOPROTEIN"/>
    <property type="match status" value="1"/>
</dbReference>
<name>A0ABU1W790_9GAMM</name>
<dbReference type="PANTHER" id="PTHR10357:SF215">
    <property type="entry name" value="ALPHA-AMYLASE 1"/>
    <property type="match status" value="1"/>
</dbReference>
<keyword evidence="7" id="KW-0328">Glycosyltransferase</keyword>
<dbReference type="Gene3D" id="3.20.20.80">
    <property type="entry name" value="Glycosidases"/>
    <property type="match status" value="1"/>
</dbReference>
<dbReference type="Proteomes" id="UP001251524">
    <property type="component" value="Unassembled WGS sequence"/>
</dbReference>